<evidence type="ECO:0000256" key="2">
    <source>
        <dbReference type="ARBA" id="ARBA00023136"/>
    </source>
</evidence>
<dbReference type="PANTHER" id="PTHR30329">
    <property type="entry name" value="STATOR ELEMENT OF FLAGELLAR MOTOR COMPLEX"/>
    <property type="match status" value="1"/>
</dbReference>
<dbReference type="EMBL" id="FNQO01000006">
    <property type="protein sequence ID" value="SEA48131.1"/>
    <property type="molecule type" value="Genomic_DNA"/>
</dbReference>
<keyword evidence="3" id="KW-0998">Cell outer membrane</keyword>
<evidence type="ECO:0000313" key="8">
    <source>
        <dbReference type="EMBL" id="SEA48131.1"/>
    </source>
</evidence>
<gene>
    <name evidence="8" type="ORF">SAMN05216562_3306</name>
</gene>
<dbReference type="Gene3D" id="3.30.1330.60">
    <property type="entry name" value="OmpA-like domain"/>
    <property type="match status" value="1"/>
</dbReference>
<evidence type="ECO:0000256" key="1">
    <source>
        <dbReference type="ARBA" id="ARBA00004442"/>
    </source>
</evidence>
<evidence type="ECO:0000256" key="5">
    <source>
        <dbReference type="SAM" id="Coils"/>
    </source>
</evidence>
<reference evidence="9" key="1">
    <citation type="submission" date="2016-10" db="EMBL/GenBank/DDBJ databases">
        <authorList>
            <person name="Varghese N."/>
            <person name="Submissions S."/>
        </authorList>
    </citation>
    <scope>NUCLEOTIDE SEQUENCE [LARGE SCALE GENOMIC DNA]</scope>
    <source>
        <strain evidence="9">CGMCC 1.10657</strain>
    </source>
</reference>
<dbReference type="OrthoDB" id="7061829at2"/>
<dbReference type="GO" id="GO:0009279">
    <property type="term" value="C:cell outer membrane"/>
    <property type="evidence" value="ECO:0007669"/>
    <property type="project" value="UniProtKB-SubCell"/>
</dbReference>
<evidence type="ECO:0000256" key="6">
    <source>
        <dbReference type="SAM" id="SignalP"/>
    </source>
</evidence>
<feature type="coiled-coil region" evidence="5">
    <location>
        <begin position="77"/>
        <end position="111"/>
    </location>
</feature>
<feature type="chain" id="PRO_5011696729" evidence="6">
    <location>
        <begin position="21"/>
        <end position="232"/>
    </location>
</feature>
<name>A0A1H4BJ11_9GAMM</name>
<dbReference type="RefSeq" id="WP_091391153.1">
    <property type="nucleotide sequence ID" value="NZ_FNQO01000006.1"/>
</dbReference>
<feature type="domain" description="OmpA-like" evidence="7">
    <location>
        <begin position="109"/>
        <end position="226"/>
    </location>
</feature>
<accession>A0A1H4BJ11</accession>
<evidence type="ECO:0000256" key="4">
    <source>
        <dbReference type="PROSITE-ProRule" id="PRU00473"/>
    </source>
</evidence>
<keyword evidence="5" id="KW-0175">Coiled coil</keyword>
<feature type="signal peptide" evidence="6">
    <location>
        <begin position="1"/>
        <end position="20"/>
    </location>
</feature>
<dbReference type="PRINTS" id="PR01021">
    <property type="entry name" value="OMPADOMAIN"/>
</dbReference>
<dbReference type="InterPro" id="IPR006664">
    <property type="entry name" value="OMP_bac"/>
</dbReference>
<comment type="subcellular location">
    <subcellularLocation>
        <location evidence="1">Cell outer membrane</location>
    </subcellularLocation>
</comment>
<dbReference type="PANTHER" id="PTHR30329:SF21">
    <property type="entry name" value="LIPOPROTEIN YIAD-RELATED"/>
    <property type="match status" value="1"/>
</dbReference>
<protein>
    <submittedName>
        <fullName evidence="8">Outer membrane protein OmpA</fullName>
    </submittedName>
</protein>
<evidence type="ECO:0000256" key="3">
    <source>
        <dbReference type="ARBA" id="ARBA00023237"/>
    </source>
</evidence>
<dbReference type="Proteomes" id="UP000198658">
    <property type="component" value="Unassembled WGS sequence"/>
</dbReference>
<keyword evidence="2 4" id="KW-0472">Membrane</keyword>
<keyword evidence="9" id="KW-1185">Reference proteome</keyword>
<keyword evidence="6" id="KW-0732">Signal</keyword>
<dbReference type="Pfam" id="PF00691">
    <property type="entry name" value="OmpA"/>
    <property type="match status" value="1"/>
</dbReference>
<dbReference type="AlphaFoldDB" id="A0A1H4BJ11"/>
<evidence type="ECO:0000313" key="9">
    <source>
        <dbReference type="Proteomes" id="UP000198658"/>
    </source>
</evidence>
<dbReference type="STRING" id="658218.SAMN05216562_3306"/>
<organism evidence="8 9">
    <name type="scientific">Microbulbifer marinus</name>
    <dbReference type="NCBI Taxonomy" id="658218"/>
    <lineage>
        <taxon>Bacteria</taxon>
        <taxon>Pseudomonadati</taxon>
        <taxon>Pseudomonadota</taxon>
        <taxon>Gammaproteobacteria</taxon>
        <taxon>Cellvibrionales</taxon>
        <taxon>Microbulbiferaceae</taxon>
        <taxon>Microbulbifer</taxon>
    </lineage>
</organism>
<proteinExistence type="predicted"/>
<dbReference type="InterPro" id="IPR006665">
    <property type="entry name" value="OmpA-like"/>
</dbReference>
<dbReference type="InterPro" id="IPR036737">
    <property type="entry name" value="OmpA-like_sf"/>
</dbReference>
<dbReference type="SUPFAM" id="SSF103088">
    <property type="entry name" value="OmpA-like"/>
    <property type="match status" value="1"/>
</dbReference>
<sequence length="232" mass="24637">MKKVLMAVTLGSVIATSAQAAEQTQEFKGSKLTPAKQATVFTGAAVAGAAVGGPVGFIAGALGGAWLGEQIKQAEEADMLATQLTESRAELSNLAQQLDAARLSANDANELALDSLHFQMLFTTGNDQLQDGQMNQLGAVADFLKRHPHLQVHLEGRADPRGSDGYNNVLSDQRALSVQRALEAYGVDASRISRRALGATYSEAPRGDADAYAMERRVDIHFNLPESMAGRL</sequence>
<dbReference type="CDD" id="cd07185">
    <property type="entry name" value="OmpA_C-like"/>
    <property type="match status" value="1"/>
</dbReference>
<evidence type="ECO:0000259" key="7">
    <source>
        <dbReference type="PROSITE" id="PS51123"/>
    </source>
</evidence>
<dbReference type="InterPro" id="IPR050330">
    <property type="entry name" value="Bact_OuterMem_StrucFunc"/>
</dbReference>
<dbReference type="PROSITE" id="PS51123">
    <property type="entry name" value="OMPA_2"/>
    <property type="match status" value="1"/>
</dbReference>